<sequence>MMMVHKVLFSVLEFFTLLYVIPVTFASTEEATALLKWKATFKNENSSLLASWTPSSNACNDWYGVICSNGRVNRLNITNTSVIGTFYDFPFSCLPFLEFLDLSINDFSGTIPPEIGNLRSLTELDLIINSLYGSIPASLENLNNFSILYLFENQLSCSIPEEIEMGYLRLPKVSYRLKYEENSLNGSIPTSWGNLNNLSILYLYDNHLSGSVPEEIGRLRSGRPEVLEMNHNYLSRTLPTNFSIGSVLRSFNLHGNELEGKISASLANCCGSDMMAETNYIVSALDDQESNSEFLSDFWKATFMGYDSGLCIGLSIIHFMISTRNLKWLARIVEELEEKEAARRKGSLKKK</sequence>
<dbReference type="Pfam" id="PF08263">
    <property type="entry name" value="LRRNT_2"/>
    <property type="match status" value="1"/>
</dbReference>
<name>A0AAE1S4D9_9SOLA</name>
<keyword evidence="5" id="KW-0472">Membrane</keyword>
<dbReference type="InterPro" id="IPR032675">
    <property type="entry name" value="LRR_dom_sf"/>
</dbReference>
<evidence type="ECO:0000259" key="7">
    <source>
        <dbReference type="Pfam" id="PF08263"/>
    </source>
</evidence>
<dbReference type="InterPro" id="IPR013210">
    <property type="entry name" value="LRR_N_plant-typ"/>
</dbReference>
<evidence type="ECO:0000256" key="1">
    <source>
        <dbReference type="ARBA" id="ARBA00004370"/>
    </source>
</evidence>
<keyword evidence="3 6" id="KW-0732">Signal</keyword>
<keyword evidence="2" id="KW-0433">Leucine-rich repeat</keyword>
<dbReference type="InterPro" id="IPR001611">
    <property type="entry name" value="Leu-rich_rpt"/>
</dbReference>
<comment type="subcellular location">
    <subcellularLocation>
        <location evidence="1">Membrane</location>
    </subcellularLocation>
</comment>
<evidence type="ECO:0000256" key="2">
    <source>
        <dbReference type="ARBA" id="ARBA00022614"/>
    </source>
</evidence>
<dbReference type="Pfam" id="PF00560">
    <property type="entry name" value="LRR_1"/>
    <property type="match status" value="3"/>
</dbReference>
<feature type="signal peptide" evidence="6">
    <location>
        <begin position="1"/>
        <end position="26"/>
    </location>
</feature>
<keyword evidence="4" id="KW-0677">Repeat</keyword>
<evidence type="ECO:0000256" key="4">
    <source>
        <dbReference type="ARBA" id="ARBA00022737"/>
    </source>
</evidence>
<dbReference type="PANTHER" id="PTHR48060:SF24">
    <property type="entry name" value="NON-SPECIFIC SERINE_THREONINE PROTEIN KINASE"/>
    <property type="match status" value="1"/>
</dbReference>
<keyword evidence="9" id="KW-1185">Reference proteome</keyword>
<accession>A0AAE1S4D9</accession>
<evidence type="ECO:0000256" key="6">
    <source>
        <dbReference type="SAM" id="SignalP"/>
    </source>
</evidence>
<dbReference type="EMBL" id="JAVYJV010000009">
    <property type="protein sequence ID" value="KAK4363185.1"/>
    <property type="molecule type" value="Genomic_DNA"/>
</dbReference>
<dbReference type="AlphaFoldDB" id="A0AAE1S4D9"/>
<evidence type="ECO:0000256" key="3">
    <source>
        <dbReference type="ARBA" id="ARBA00022729"/>
    </source>
</evidence>
<dbReference type="SUPFAM" id="SSF52058">
    <property type="entry name" value="L domain-like"/>
    <property type="match status" value="1"/>
</dbReference>
<reference evidence="8" key="1">
    <citation type="submission" date="2023-12" db="EMBL/GenBank/DDBJ databases">
        <title>Genome assembly of Anisodus tanguticus.</title>
        <authorList>
            <person name="Wang Y.-J."/>
        </authorList>
    </citation>
    <scope>NUCLEOTIDE SEQUENCE</scope>
    <source>
        <strain evidence="8">KB-2021</strain>
        <tissue evidence="8">Leaf</tissue>
    </source>
</reference>
<feature type="chain" id="PRO_5042195138" description="Leucine-rich repeat-containing N-terminal plant-type domain-containing protein" evidence="6">
    <location>
        <begin position="27"/>
        <end position="351"/>
    </location>
</feature>
<dbReference type="Proteomes" id="UP001291623">
    <property type="component" value="Unassembled WGS sequence"/>
</dbReference>
<dbReference type="InterPro" id="IPR053211">
    <property type="entry name" value="DNA_repair-toleration"/>
</dbReference>
<organism evidence="8 9">
    <name type="scientific">Anisodus tanguticus</name>
    <dbReference type="NCBI Taxonomy" id="243964"/>
    <lineage>
        <taxon>Eukaryota</taxon>
        <taxon>Viridiplantae</taxon>
        <taxon>Streptophyta</taxon>
        <taxon>Embryophyta</taxon>
        <taxon>Tracheophyta</taxon>
        <taxon>Spermatophyta</taxon>
        <taxon>Magnoliopsida</taxon>
        <taxon>eudicotyledons</taxon>
        <taxon>Gunneridae</taxon>
        <taxon>Pentapetalae</taxon>
        <taxon>asterids</taxon>
        <taxon>lamiids</taxon>
        <taxon>Solanales</taxon>
        <taxon>Solanaceae</taxon>
        <taxon>Solanoideae</taxon>
        <taxon>Hyoscyameae</taxon>
        <taxon>Anisodus</taxon>
    </lineage>
</organism>
<feature type="domain" description="Leucine-rich repeat-containing N-terminal plant-type" evidence="7">
    <location>
        <begin position="29"/>
        <end position="68"/>
    </location>
</feature>
<comment type="caution">
    <text evidence="8">The sequence shown here is derived from an EMBL/GenBank/DDBJ whole genome shotgun (WGS) entry which is preliminary data.</text>
</comment>
<gene>
    <name evidence="8" type="ORF">RND71_018426</name>
</gene>
<protein>
    <recommendedName>
        <fullName evidence="7">Leucine-rich repeat-containing N-terminal plant-type domain-containing protein</fullName>
    </recommendedName>
</protein>
<evidence type="ECO:0000313" key="8">
    <source>
        <dbReference type="EMBL" id="KAK4363185.1"/>
    </source>
</evidence>
<evidence type="ECO:0000256" key="5">
    <source>
        <dbReference type="ARBA" id="ARBA00023136"/>
    </source>
</evidence>
<dbReference type="Gene3D" id="3.80.10.10">
    <property type="entry name" value="Ribonuclease Inhibitor"/>
    <property type="match status" value="2"/>
</dbReference>
<proteinExistence type="predicted"/>
<evidence type="ECO:0000313" key="9">
    <source>
        <dbReference type="Proteomes" id="UP001291623"/>
    </source>
</evidence>
<dbReference type="GO" id="GO:0016020">
    <property type="term" value="C:membrane"/>
    <property type="evidence" value="ECO:0007669"/>
    <property type="project" value="UniProtKB-SubCell"/>
</dbReference>
<dbReference type="GO" id="GO:0050832">
    <property type="term" value="P:defense response to fungus"/>
    <property type="evidence" value="ECO:0007669"/>
    <property type="project" value="UniProtKB-ARBA"/>
</dbReference>
<dbReference type="PANTHER" id="PTHR48060">
    <property type="entry name" value="DNA DAMAGE-REPAIR/TOLERATION PROTEIN DRT100"/>
    <property type="match status" value="1"/>
</dbReference>
<dbReference type="FunFam" id="3.80.10.10:FF:000400">
    <property type="entry name" value="Nuclear pore complex protein NUP107"/>
    <property type="match status" value="1"/>
</dbReference>